<keyword evidence="6" id="KW-0393">Immunoglobulin domain</keyword>
<evidence type="ECO:0000313" key="10">
    <source>
        <dbReference type="Ensembl" id="ENSSSCP00000082138.1"/>
    </source>
</evidence>
<dbReference type="InterPro" id="IPR053896">
    <property type="entry name" value="BTN3A2-like_Ig-C"/>
</dbReference>
<keyword evidence="3 8" id="KW-0732">Signal</keyword>
<dbReference type="Ensembl" id="ENSSSCT00000107749.1">
    <property type="protein sequence ID" value="ENSSSCP00000082138.1"/>
    <property type="gene ID" value="ENSSSCG00000030901.5"/>
</dbReference>
<evidence type="ECO:0000256" key="6">
    <source>
        <dbReference type="ARBA" id="ARBA00023319"/>
    </source>
</evidence>
<dbReference type="Gene3D" id="2.60.40.10">
    <property type="entry name" value="Immunoglobulins"/>
    <property type="match status" value="2"/>
</dbReference>
<evidence type="ECO:0000256" key="2">
    <source>
        <dbReference type="ARBA" id="ARBA00022692"/>
    </source>
</evidence>
<reference evidence="10" key="3">
    <citation type="submission" date="2025-09" db="UniProtKB">
        <authorList>
            <consortium name="Ensembl"/>
        </authorList>
    </citation>
    <scope>IDENTIFICATION</scope>
</reference>
<keyword evidence="11" id="KW-1185">Reference proteome</keyword>
<dbReference type="GO" id="GO:0016020">
    <property type="term" value="C:membrane"/>
    <property type="evidence" value="ECO:0007669"/>
    <property type="project" value="UniProtKB-SubCell"/>
</dbReference>
<dbReference type="Pfam" id="PF07686">
    <property type="entry name" value="V-set"/>
    <property type="match status" value="1"/>
</dbReference>
<dbReference type="InterPro" id="IPR036179">
    <property type="entry name" value="Ig-like_dom_sf"/>
</dbReference>
<name>A0ABB5UPJ8_PIG</name>
<evidence type="ECO:0000256" key="8">
    <source>
        <dbReference type="SAM" id="SignalP"/>
    </source>
</evidence>
<proteinExistence type="predicted"/>
<dbReference type="SMART" id="SM00406">
    <property type="entry name" value="IGv"/>
    <property type="match status" value="1"/>
</dbReference>
<dbReference type="InterPro" id="IPR013106">
    <property type="entry name" value="Ig_V-set"/>
</dbReference>
<feature type="transmembrane region" description="Helical" evidence="7">
    <location>
        <begin position="249"/>
        <end position="269"/>
    </location>
</feature>
<protein>
    <recommendedName>
        <fullName evidence="9">Ig-like domain-containing protein</fullName>
    </recommendedName>
</protein>
<dbReference type="SMART" id="SM00409">
    <property type="entry name" value="IG"/>
    <property type="match status" value="2"/>
</dbReference>
<feature type="signal peptide" evidence="8">
    <location>
        <begin position="1"/>
        <end position="25"/>
    </location>
</feature>
<dbReference type="Proteomes" id="UP000008227">
    <property type="component" value="Chromosome 7"/>
</dbReference>
<reference evidence="10" key="2">
    <citation type="submission" date="2025-08" db="UniProtKB">
        <authorList>
            <consortium name="Ensembl"/>
        </authorList>
    </citation>
    <scope>IDENTIFICATION</scope>
</reference>
<accession>A0ABB5UPJ8</accession>
<dbReference type="FunFam" id="2.60.40.10:FF:000088">
    <property type="entry name" value="Butyrophilin subfamily 1 member A1"/>
    <property type="match status" value="1"/>
</dbReference>
<sequence length="341" mass="38033">MEDLSCCPVLCRLTPLLLLIQLLTGGSLEEFSVLGPSDPIVAVLGGDAVLSCRVFPAMNAEDMELRWFRSKFSEAVFIYQNREEQSEQQMGCYAGRASLVRDLLSQGEAAILIRQVQVSDNGLYTCFFRKGDFHKEASLELKLAGVGSAPEMRITGPEEDGVRVLCTVSGWFPKPQVQWRDGSGEKFLAFSDHTQDAEGLFSVEAALVVRDRSVGNVTCSVLNPVLGQEKAMAIFIPEPFFPQASPWKVAFLVSLTVLMLLVLGAGCYIRREHSIKLREMEEKRHLWQAKEEARQTKEKALQDKAELQAQLNWRKDVYLAASTWKPEASFSETSVFKGLST</sequence>
<dbReference type="GeneTree" id="ENSGT00940000162450"/>
<evidence type="ECO:0000256" key="3">
    <source>
        <dbReference type="ARBA" id="ARBA00022729"/>
    </source>
</evidence>
<evidence type="ECO:0000259" key="9">
    <source>
        <dbReference type="PROSITE" id="PS50835"/>
    </source>
</evidence>
<dbReference type="InterPro" id="IPR013783">
    <property type="entry name" value="Ig-like_fold"/>
</dbReference>
<comment type="subcellular location">
    <subcellularLocation>
        <location evidence="1">Membrane</location>
    </subcellularLocation>
</comment>
<dbReference type="InterPro" id="IPR050504">
    <property type="entry name" value="IgSF_BTN/MOG"/>
</dbReference>
<keyword evidence="4 7" id="KW-1133">Transmembrane helix</keyword>
<dbReference type="PANTHER" id="PTHR24100">
    <property type="entry name" value="BUTYROPHILIN"/>
    <property type="match status" value="1"/>
</dbReference>
<evidence type="ECO:0000256" key="1">
    <source>
        <dbReference type="ARBA" id="ARBA00004370"/>
    </source>
</evidence>
<feature type="domain" description="Ig-like" evidence="9">
    <location>
        <begin position="15"/>
        <end position="142"/>
    </location>
</feature>
<keyword evidence="5 7" id="KW-0472">Membrane</keyword>
<gene>
    <name evidence="10" type="primary">LOC100155579</name>
</gene>
<dbReference type="AlphaFoldDB" id="A0ABB5UPJ8"/>
<dbReference type="FunFam" id="2.60.40.10:FF:000208">
    <property type="entry name" value="Butyrophilin subfamily 1 member A1"/>
    <property type="match status" value="1"/>
</dbReference>
<feature type="chain" id="PRO_5044885651" description="Ig-like domain-containing protein" evidence="8">
    <location>
        <begin position="26"/>
        <end position="341"/>
    </location>
</feature>
<feature type="domain" description="Ig-like" evidence="9">
    <location>
        <begin position="150"/>
        <end position="233"/>
    </location>
</feature>
<evidence type="ECO:0000313" key="11">
    <source>
        <dbReference type="Proteomes" id="UP000008227"/>
    </source>
</evidence>
<organism evidence="10 11">
    <name type="scientific">Sus scrofa</name>
    <name type="common">Pig</name>
    <dbReference type="NCBI Taxonomy" id="9823"/>
    <lineage>
        <taxon>Eukaryota</taxon>
        <taxon>Metazoa</taxon>
        <taxon>Chordata</taxon>
        <taxon>Craniata</taxon>
        <taxon>Vertebrata</taxon>
        <taxon>Euteleostomi</taxon>
        <taxon>Mammalia</taxon>
        <taxon>Eutheria</taxon>
        <taxon>Laurasiatheria</taxon>
        <taxon>Artiodactyla</taxon>
        <taxon>Suina</taxon>
        <taxon>Suidae</taxon>
        <taxon>Sus</taxon>
    </lineage>
</organism>
<dbReference type="InterPro" id="IPR003599">
    <property type="entry name" value="Ig_sub"/>
</dbReference>
<dbReference type="PROSITE" id="PS50835">
    <property type="entry name" value="IG_LIKE"/>
    <property type="match status" value="2"/>
</dbReference>
<dbReference type="PANTHER" id="PTHR24100:SF64">
    <property type="entry name" value="BUTYROPHILIN, SUBFAMILY 3, MEMBER A3-RELATED"/>
    <property type="match status" value="1"/>
</dbReference>
<dbReference type="Pfam" id="PF22705">
    <property type="entry name" value="C2-set_3"/>
    <property type="match status" value="1"/>
</dbReference>
<evidence type="ECO:0000256" key="5">
    <source>
        <dbReference type="ARBA" id="ARBA00023136"/>
    </source>
</evidence>
<evidence type="ECO:0000256" key="7">
    <source>
        <dbReference type="SAM" id="Phobius"/>
    </source>
</evidence>
<dbReference type="SUPFAM" id="SSF48726">
    <property type="entry name" value="Immunoglobulin"/>
    <property type="match status" value="2"/>
</dbReference>
<dbReference type="InterPro" id="IPR007110">
    <property type="entry name" value="Ig-like_dom"/>
</dbReference>
<evidence type="ECO:0000256" key="4">
    <source>
        <dbReference type="ARBA" id="ARBA00022989"/>
    </source>
</evidence>
<keyword evidence="2 7" id="KW-0812">Transmembrane</keyword>
<reference evidence="10 11" key="1">
    <citation type="journal article" date="2020" name="Gigascience">
        <title>An improved pig reference genome sequence to enable pig genetics and genomics research.</title>
        <authorList>
            <person name="Warr A."/>
            <person name="Affara N."/>
            <person name="Aken B."/>
            <person name="Beiki H."/>
            <person name="Bickhart D.M."/>
            <person name="Billis K."/>
            <person name="Chow W."/>
            <person name="Eory L."/>
            <person name="Finlayson H.A."/>
            <person name="Flicek P."/>
            <person name="Giron C.G."/>
            <person name="Griffin D.K."/>
            <person name="Hall R."/>
            <person name="Hannum G."/>
            <person name="Hourlier T."/>
            <person name="Howe K."/>
            <person name="Hume D.A."/>
            <person name="Izuogu O."/>
            <person name="Kim K."/>
            <person name="Koren S."/>
            <person name="Liu H."/>
            <person name="Manchanda N."/>
            <person name="Martin F.J."/>
            <person name="Nonneman D.J."/>
            <person name="O'Connor R.E."/>
            <person name="Phillippy A.M."/>
            <person name="Rohrer G.A."/>
            <person name="Rosen B.D."/>
            <person name="Rund L.A."/>
            <person name="Sargent C.A."/>
            <person name="Schook L.B."/>
            <person name="Schroeder S.G."/>
            <person name="Schwartz A.S."/>
            <person name="Skinner B.M."/>
            <person name="Talbot R."/>
            <person name="Tseng E."/>
            <person name="Tuggle C.K."/>
            <person name="Watson M."/>
            <person name="Smith T.P.L."/>
            <person name="Archibald A.L."/>
        </authorList>
    </citation>
    <scope>NUCLEOTIDE SEQUENCE [LARGE SCALE GENOMIC DNA]</scope>
    <source>
        <strain evidence="10 11">Duroc</strain>
    </source>
</reference>
<dbReference type="CDD" id="cd05713">
    <property type="entry name" value="IgV_MOG_like"/>
    <property type="match status" value="1"/>
</dbReference>